<evidence type="ECO:0000256" key="4">
    <source>
        <dbReference type="ARBA" id="ARBA00022679"/>
    </source>
</evidence>
<dbReference type="EMBL" id="JAAAIM010001726">
    <property type="protein sequence ID" value="KAG0276236.1"/>
    <property type="molecule type" value="Genomic_DNA"/>
</dbReference>
<keyword evidence="8" id="KW-1185">Reference proteome</keyword>
<keyword evidence="4" id="KW-0808">Transferase</keyword>
<reference evidence="7 8" key="1">
    <citation type="journal article" date="2020" name="Fungal Divers.">
        <title>Resolving the Mortierellaceae phylogeny through synthesis of multi-gene phylogenetics and phylogenomics.</title>
        <authorList>
            <person name="Vandepol N."/>
            <person name="Liber J."/>
            <person name="Desiro A."/>
            <person name="Na H."/>
            <person name="Kennedy M."/>
            <person name="Barry K."/>
            <person name="Grigoriev I.V."/>
            <person name="Miller A.N."/>
            <person name="O'Donnell K."/>
            <person name="Stajich J.E."/>
            <person name="Bonito G."/>
        </authorList>
    </citation>
    <scope>NUCLEOTIDE SEQUENCE [LARGE SCALE GENOMIC DNA]</scope>
    <source>
        <strain evidence="7 8">AD045</strain>
    </source>
</reference>
<dbReference type="PANTHER" id="PTHR42790">
    <property type="entry name" value="AMINOTRANSFERASE"/>
    <property type="match status" value="1"/>
</dbReference>
<gene>
    <name evidence="7" type="ORF">BGZ96_003401</name>
</gene>
<dbReference type="PANTHER" id="PTHR42790:SF19">
    <property type="entry name" value="KYNURENINE_ALPHA-AMINOADIPATE AMINOTRANSFERASE, MITOCHONDRIAL"/>
    <property type="match status" value="1"/>
</dbReference>
<dbReference type="CDD" id="cd00609">
    <property type="entry name" value="AAT_like"/>
    <property type="match status" value="1"/>
</dbReference>
<dbReference type="Gene3D" id="3.40.640.10">
    <property type="entry name" value="Type I PLP-dependent aspartate aminotransferase-like (Major domain)"/>
    <property type="match status" value="1"/>
</dbReference>
<evidence type="ECO:0000256" key="5">
    <source>
        <dbReference type="ARBA" id="ARBA00022898"/>
    </source>
</evidence>
<keyword evidence="5" id="KW-0663">Pyridoxal phosphate</keyword>
<organism evidence="7 8">
    <name type="scientific">Linnemannia gamsii</name>
    <dbReference type="NCBI Taxonomy" id="64522"/>
    <lineage>
        <taxon>Eukaryota</taxon>
        <taxon>Fungi</taxon>
        <taxon>Fungi incertae sedis</taxon>
        <taxon>Mucoromycota</taxon>
        <taxon>Mortierellomycotina</taxon>
        <taxon>Mortierellomycetes</taxon>
        <taxon>Mortierellales</taxon>
        <taxon>Mortierellaceae</taxon>
        <taxon>Linnemannia</taxon>
    </lineage>
</organism>
<evidence type="ECO:0000256" key="1">
    <source>
        <dbReference type="ARBA" id="ARBA00001933"/>
    </source>
</evidence>
<dbReference type="InterPro" id="IPR015424">
    <property type="entry name" value="PyrdxlP-dep_Trfase"/>
</dbReference>
<dbReference type="InterPro" id="IPR015421">
    <property type="entry name" value="PyrdxlP-dep_Trfase_major"/>
</dbReference>
<protein>
    <recommendedName>
        <fullName evidence="6">Aminotransferase class I/classII large domain-containing protein</fullName>
    </recommendedName>
</protein>
<evidence type="ECO:0000256" key="2">
    <source>
        <dbReference type="ARBA" id="ARBA00007441"/>
    </source>
</evidence>
<dbReference type="Pfam" id="PF00155">
    <property type="entry name" value="Aminotran_1_2"/>
    <property type="match status" value="1"/>
</dbReference>
<name>A0ABQ7JJC3_9FUNG</name>
<evidence type="ECO:0000256" key="3">
    <source>
        <dbReference type="ARBA" id="ARBA00022576"/>
    </source>
</evidence>
<dbReference type="SUPFAM" id="SSF53383">
    <property type="entry name" value="PLP-dependent transferases"/>
    <property type="match status" value="1"/>
</dbReference>
<accession>A0ABQ7JJC3</accession>
<evidence type="ECO:0000313" key="8">
    <source>
        <dbReference type="Proteomes" id="UP001194696"/>
    </source>
</evidence>
<comment type="similarity">
    <text evidence="2">Belongs to the class-I pyridoxal-phosphate-dependent aminotransferase family.</text>
</comment>
<evidence type="ECO:0000259" key="6">
    <source>
        <dbReference type="Pfam" id="PF00155"/>
    </source>
</evidence>
<proteinExistence type="inferred from homology"/>
<sequence>MTPSTIDYQHYLSESSKARKPSAIRRLIPLTKIPGMISLGAGAPNGDLFPFEGISISLKNGQSLQIDSQVLNESLTYGPSDGIPQLNGWLKELQRIQHAPPVDFVVSIGTGSQDLVTKALQMLISPGDNVLFESPGYVGVIAFLRHQPCNLIDVDLDSHGVVPSKLREQLDNWPADKRKPKMLYTVPVGGNPTGVSQTLERKKEIYEIARKHNLLILEDDPYYYLQFGEKVPSYLSMDTDGRVLRFDSMSKILSSGLRVGWATGPAELVNVMNLVTQTANLQPSSVAQAITYTLVDSWGHDGFYAHTLKVAAFYKQRCQLFCSFARKHLEGLAEWVEPDAGMFVWFYLKGITDSFDLIMTKAMDKKVLLVPGIEFYCHPKEVGPVQSVRASFSNVSDENMDAGLERLGSLLREHIAETVDTK</sequence>
<dbReference type="InterPro" id="IPR050859">
    <property type="entry name" value="Class-I_PLP-dep_aminotransf"/>
</dbReference>
<evidence type="ECO:0000313" key="7">
    <source>
        <dbReference type="EMBL" id="KAG0276236.1"/>
    </source>
</evidence>
<dbReference type="InterPro" id="IPR004839">
    <property type="entry name" value="Aminotransferase_I/II_large"/>
</dbReference>
<comment type="caution">
    <text evidence="7">The sequence shown here is derived from an EMBL/GenBank/DDBJ whole genome shotgun (WGS) entry which is preliminary data.</text>
</comment>
<comment type="cofactor">
    <cofactor evidence="1">
        <name>pyridoxal 5'-phosphate</name>
        <dbReference type="ChEBI" id="CHEBI:597326"/>
    </cofactor>
</comment>
<keyword evidence="3" id="KW-0032">Aminotransferase</keyword>
<dbReference type="Proteomes" id="UP001194696">
    <property type="component" value="Unassembled WGS sequence"/>
</dbReference>
<feature type="domain" description="Aminotransferase class I/classII large" evidence="6">
    <location>
        <begin position="72"/>
        <end position="407"/>
    </location>
</feature>